<dbReference type="Gene3D" id="3.10.450.50">
    <property type="match status" value="1"/>
</dbReference>
<dbReference type="AlphaFoldDB" id="A0A081CM49"/>
<evidence type="ECO:0000313" key="3">
    <source>
        <dbReference type="EMBL" id="GAK67745.1"/>
    </source>
</evidence>
<dbReference type="EMBL" id="DF830087">
    <property type="protein sequence ID" value="GAK67745.1"/>
    <property type="molecule type" value="Genomic_DNA"/>
</dbReference>
<dbReference type="Pfam" id="PF13577">
    <property type="entry name" value="SnoaL_4"/>
    <property type="match status" value="1"/>
</dbReference>
<organism evidence="3">
    <name type="scientific">Pseudozyma antarctica</name>
    <name type="common">Yeast</name>
    <name type="synonym">Candida antarctica</name>
    <dbReference type="NCBI Taxonomy" id="84753"/>
    <lineage>
        <taxon>Eukaryota</taxon>
        <taxon>Fungi</taxon>
        <taxon>Dikarya</taxon>
        <taxon>Basidiomycota</taxon>
        <taxon>Ustilaginomycotina</taxon>
        <taxon>Ustilaginomycetes</taxon>
        <taxon>Ustilaginales</taxon>
        <taxon>Ustilaginaceae</taxon>
        <taxon>Moesziomyces</taxon>
    </lineage>
</organism>
<dbReference type="InterPro" id="IPR037401">
    <property type="entry name" value="SnoaL-like"/>
</dbReference>
<feature type="domain" description="SnoaL-like" evidence="2">
    <location>
        <begin position="110"/>
        <end position="208"/>
    </location>
</feature>
<proteinExistence type="predicted"/>
<protein>
    <submittedName>
        <fullName evidence="3">Pea pathogenicity protein 2</fullName>
    </submittedName>
</protein>
<feature type="region of interest" description="Disordered" evidence="1">
    <location>
        <begin position="1"/>
        <end position="20"/>
    </location>
</feature>
<dbReference type="InterPro" id="IPR032710">
    <property type="entry name" value="NTF2-like_dom_sf"/>
</dbReference>
<evidence type="ECO:0000313" key="4">
    <source>
        <dbReference type="Proteomes" id="UP000053758"/>
    </source>
</evidence>
<dbReference type="GeneID" id="26306743"/>
<reference evidence="3" key="1">
    <citation type="submission" date="2014-07" db="EMBL/GenBank/DDBJ databases">
        <title>Draft genome sequence of the yeast Pseudozyma antarctica JCM 10317 known as a producer of lipase B which used in a wide range of industrial applications.</title>
        <authorList>
            <person name="Morita T."/>
            <person name="Saika A."/>
            <person name="Koike H."/>
        </authorList>
    </citation>
    <scope>NUCLEOTIDE SEQUENCE</scope>
    <source>
        <strain evidence="3">JCM 10317</strain>
    </source>
</reference>
<accession>A0A081CM49</accession>
<feature type="region of interest" description="Disordered" evidence="1">
    <location>
        <begin position="65"/>
        <end position="99"/>
    </location>
</feature>
<dbReference type="HOGENOM" id="CLU_067875_0_0_1"/>
<dbReference type="Proteomes" id="UP000053758">
    <property type="component" value="Unassembled WGS sequence"/>
</dbReference>
<gene>
    <name evidence="3" type="ORF">PAN0_020c5974</name>
</gene>
<evidence type="ECO:0000259" key="2">
    <source>
        <dbReference type="Pfam" id="PF13577"/>
    </source>
</evidence>
<evidence type="ECO:0000256" key="1">
    <source>
        <dbReference type="SAM" id="MobiDB-lite"/>
    </source>
</evidence>
<dbReference type="SUPFAM" id="SSF54427">
    <property type="entry name" value="NTF2-like"/>
    <property type="match status" value="1"/>
</dbReference>
<feature type="compositionally biased region" description="Low complexity" evidence="1">
    <location>
        <begin position="72"/>
        <end position="82"/>
    </location>
</feature>
<keyword evidence="4" id="KW-1185">Reference proteome</keyword>
<name>A0A081CM49_PSEA2</name>
<sequence>MRNVLPEFGKPDRSELNAASIGNDLRAKTYAPRPGSTKAVPIPASVPGTSTGVIVQLSNATHTSVSSTCHLPPSTTTMTTPTEQVPLSGLPANTRPDKAIRNNGPLDLALERWRIVELAQGWPLYRDAREWENFRSIFHPDGAYVYTTWTGKTHINDFIEASKASMEAGAFIMHRIHGTSVDLLGDRAICKMKATITQRFVLEGDIEVDAESDCRFCFFFQRYTAADGTPSWGAKLVRHWYEKDKLIPVDPRKVPELDDHLLATFPTGYRYLGYCQEISMKGKSDSPLKVKRDMPGHRGAEHDALLRAAKTWLDGGLPDDLK</sequence>
<dbReference type="RefSeq" id="XP_014654154.1">
    <property type="nucleotide sequence ID" value="XM_014798668.1"/>
</dbReference>